<feature type="region of interest" description="Disordered" evidence="4">
    <location>
        <begin position="270"/>
        <end position="296"/>
    </location>
</feature>
<dbReference type="SUPFAM" id="SSF56529">
    <property type="entry name" value="FAH"/>
    <property type="match status" value="1"/>
</dbReference>
<dbReference type="Gene3D" id="3.90.850.10">
    <property type="entry name" value="Fumarylacetoacetase-like, C-terminal domain"/>
    <property type="match status" value="1"/>
</dbReference>
<evidence type="ECO:0000259" key="6">
    <source>
        <dbReference type="Pfam" id="PF01557"/>
    </source>
</evidence>
<comment type="caution">
    <text evidence="7">The sequence shown here is derived from an EMBL/GenBank/DDBJ whole genome shotgun (WGS) entry which is preliminary data.</text>
</comment>
<dbReference type="InterPro" id="IPR051121">
    <property type="entry name" value="FAH"/>
</dbReference>
<evidence type="ECO:0000256" key="4">
    <source>
        <dbReference type="SAM" id="MobiDB-lite"/>
    </source>
</evidence>
<dbReference type="PROSITE" id="PS01040">
    <property type="entry name" value="SBP_BACTERIAL_5"/>
    <property type="match status" value="1"/>
</dbReference>
<dbReference type="RefSeq" id="WP_284253662.1">
    <property type="nucleotide sequence ID" value="NZ_BSVB01000001.1"/>
</dbReference>
<dbReference type="InterPro" id="IPR036663">
    <property type="entry name" value="Fumarylacetoacetase_C_sf"/>
</dbReference>
<reference evidence="8" key="1">
    <citation type="journal article" date="2019" name="Int. J. Syst. Evol. Microbiol.">
        <title>The Global Catalogue of Microorganisms (GCM) 10K type strain sequencing project: providing services to taxonomists for standard genome sequencing and annotation.</title>
        <authorList>
            <consortium name="The Broad Institute Genomics Platform"/>
            <consortium name="The Broad Institute Genome Sequencing Center for Infectious Disease"/>
            <person name="Wu L."/>
            <person name="Ma J."/>
        </authorList>
    </citation>
    <scope>NUCLEOTIDE SEQUENCE [LARGE SCALE GENOMIC DNA]</scope>
    <source>
        <strain evidence="8">NBRC 108894</strain>
    </source>
</reference>
<comment type="similarity">
    <text evidence="2">Belongs to the FAH family.</text>
</comment>
<dbReference type="PANTHER" id="PTHR42796:SF4">
    <property type="entry name" value="FUMARYLACETOACETATE HYDROLASE DOMAIN-CONTAINING PROTEIN 2A"/>
    <property type="match status" value="1"/>
</dbReference>
<dbReference type="InterPro" id="IPR000914">
    <property type="entry name" value="SBP_5_dom"/>
</dbReference>
<name>A0ABQ6K2C2_9MICO</name>
<sequence>MTKWLTLDDGGAIRHGYVDGDEIVVTGDGDLSGVVAGTRETAEVARRPVAGARILAPVLHPGKVLCVAANYQSHVTESGSAERERRIATPRLFLKPDTAVIGPDEPVRLNPITTQLDWEVEIAVWIGREGRDIAEDEALDAVAGYSTSNDISARSLELGAERDDYEGTNFFDWLEGKWLDGSAPIGPYLVTADEVPDPQDLRLTLTVNGESWQDGTSRDMVHSVAALVSFCSRLMTLRPGDVILTGTPAGVGATTGVFLRPGDVMVAEVQGLGSSPPPSWREPRRSMKNRTRNTTTRRSIMRSRIIVSAIALAAVSATLLAGCSPAGKTPTHSGPTSATLNLYQHPQSFNPLKGSQGAEVLTDELIFDNLVQATSDFKFEPRLASSWKMSDDGMTWTFHLRKNLKWSDGKAFSADDVVWTFTTYADPKVGSAWATKFANVEGYADLKAGTATSLSGITAPDKNTVVIKFAKAAPASSPRSSARTCSSCPSTCSARPTRRGC</sequence>
<dbReference type="Pfam" id="PF00496">
    <property type="entry name" value="SBP_bac_5"/>
    <property type="match status" value="1"/>
</dbReference>
<comment type="subcellular location">
    <subcellularLocation>
        <location evidence="1">Cell membrane</location>
        <topology evidence="1">Lipid-anchor</topology>
    </subcellularLocation>
</comment>
<proteinExistence type="inferred from homology"/>
<evidence type="ECO:0000259" key="5">
    <source>
        <dbReference type="Pfam" id="PF00496"/>
    </source>
</evidence>
<dbReference type="Gene3D" id="3.40.190.10">
    <property type="entry name" value="Periplasmic binding protein-like II"/>
    <property type="match status" value="1"/>
</dbReference>
<evidence type="ECO:0000256" key="2">
    <source>
        <dbReference type="ARBA" id="ARBA00010211"/>
    </source>
</evidence>
<organism evidence="7 8">
    <name type="scientific">Pseudolysinimonas kribbensis</name>
    <dbReference type="NCBI Taxonomy" id="433641"/>
    <lineage>
        <taxon>Bacteria</taxon>
        <taxon>Bacillati</taxon>
        <taxon>Actinomycetota</taxon>
        <taxon>Actinomycetes</taxon>
        <taxon>Micrococcales</taxon>
        <taxon>Microbacteriaceae</taxon>
        <taxon>Pseudolysinimonas</taxon>
    </lineage>
</organism>
<dbReference type="InterPro" id="IPR011234">
    <property type="entry name" value="Fumarylacetoacetase-like_C"/>
</dbReference>
<dbReference type="InterPro" id="IPR023765">
    <property type="entry name" value="SBP_5_CS"/>
</dbReference>
<dbReference type="PANTHER" id="PTHR42796">
    <property type="entry name" value="FUMARYLACETOACETATE HYDROLASE DOMAIN-CONTAINING PROTEIN 2A-RELATED"/>
    <property type="match status" value="1"/>
</dbReference>
<feature type="domain" description="Fumarylacetoacetase-like C-terminal" evidence="6">
    <location>
        <begin position="63"/>
        <end position="274"/>
    </location>
</feature>
<feature type="domain" description="Solute-binding protein family 5" evidence="5">
    <location>
        <begin position="378"/>
        <end position="480"/>
    </location>
</feature>
<dbReference type="Proteomes" id="UP001157034">
    <property type="component" value="Unassembled WGS sequence"/>
</dbReference>
<evidence type="ECO:0000313" key="8">
    <source>
        <dbReference type="Proteomes" id="UP001157034"/>
    </source>
</evidence>
<evidence type="ECO:0000256" key="3">
    <source>
        <dbReference type="ARBA" id="ARBA00022723"/>
    </source>
</evidence>
<dbReference type="Pfam" id="PF01557">
    <property type="entry name" value="FAA_hydrolase"/>
    <property type="match status" value="1"/>
</dbReference>
<protein>
    <submittedName>
        <fullName evidence="7">Uncharacterized protein</fullName>
    </submittedName>
</protein>
<gene>
    <name evidence="7" type="ORF">GCM10025881_15940</name>
</gene>
<dbReference type="SUPFAM" id="SSF53850">
    <property type="entry name" value="Periplasmic binding protein-like II"/>
    <property type="match status" value="1"/>
</dbReference>
<dbReference type="EMBL" id="BSVB01000001">
    <property type="protein sequence ID" value="GMA94770.1"/>
    <property type="molecule type" value="Genomic_DNA"/>
</dbReference>
<evidence type="ECO:0000256" key="1">
    <source>
        <dbReference type="ARBA" id="ARBA00004193"/>
    </source>
</evidence>
<evidence type="ECO:0000313" key="7">
    <source>
        <dbReference type="EMBL" id="GMA94770.1"/>
    </source>
</evidence>
<keyword evidence="8" id="KW-1185">Reference proteome</keyword>
<accession>A0ABQ6K2C2</accession>
<keyword evidence="3" id="KW-0479">Metal-binding</keyword>